<dbReference type="EMBL" id="OMOD01000114">
    <property type="protein sequence ID" value="SPF38925.1"/>
    <property type="molecule type" value="Genomic_DNA"/>
</dbReference>
<protein>
    <submittedName>
        <fullName evidence="1">Uncharacterized protein</fullName>
    </submittedName>
</protein>
<organism evidence="1 2">
    <name type="scientific">Candidatus Sulfotelmatobacter kueseliae</name>
    <dbReference type="NCBI Taxonomy" id="2042962"/>
    <lineage>
        <taxon>Bacteria</taxon>
        <taxon>Pseudomonadati</taxon>
        <taxon>Acidobacteriota</taxon>
        <taxon>Terriglobia</taxon>
        <taxon>Terriglobales</taxon>
        <taxon>Candidatus Korobacteraceae</taxon>
        <taxon>Candidatus Sulfotelmatobacter</taxon>
    </lineage>
</organism>
<dbReference type="Proteomes" id="UP000238701">
    <property type="component" value="Unassembled WGS sequence"/>
</dbReference>
<evidence type="ECO:0000313" key="2">
    <source>
        <dbReference type="Proteomes" id="UP000238701"/>
    </source>
</evidence>
<dbReference type="AlphaFoldDB" id="A0A2U3KGX6"/>
<reference evidence="2" key="1">
    <citation type="submission" date="2018-02" db="EMBL/GenBank/DDBJ databases">
        <authorList>
            <person name="Hausmann B."/>
        </authorList>
    </citation>
    <scope>NUCLEOTIDE SEQUENCE [LARGE SCALE GENOMIC DNA]</scope>
    <source>
        <strain evidence="2">Peat soil MAG SbA1</strain>
    </source>
</reference>
<evidence type="ECO:0000313" key="1">
    <source>
        <dbReference type="EMBL" id="SPF38925.1"/>
    </source>
</evidence>
<sequence>MPFALLYIENRVLRALYCVVSYCVYVVARIRVPREYSQRQKFRLKKLRQNLGKELSVFEGKLALSVG</sequence>
<gene>
    <name evidence="1" type="ORF">SBA1_220007</name>
</gene>
<accession>A0A2U3KGX6</accession>
<name>A0A2U3KGX6_9BACT</name>
<proteinExistence type="predicted"/>